<accession>A0A5S6QBV2</accession>
<evidence type="ECO:0000256" key="1">
    <source>
        <dbReference type="ARBA" id="ARBA00004141"/>
    </source>
</evidence>
<evidence type="ECO:0000256" key="5">
    <source>
        <dbReference type="SAM" id="Phobius"/>
    </source>
</evidence>
<feature type="transmembrane region" description="Helical" evidence="5">
    <location>
        <begin position="338"/>
        <end position="359"/>
    </location>
</feature>
<feature type="transmembrane region" description="Helical" evidence="5">
    <location>
        <begin position="170"/>
        <end position="190"/>
    </location>
</feature>
<keyword evidence="3 5" id="KW-1133">Transmembrane helix</keyword>
<dbReference type="Gene3D" id="1.20.1250.20">
    <property type="entry name" value="MFS general substrate transporter like domains"/>
    <property type="match status" value="1"/>
</dbReference>
<dbReference type="Pfam" id="PF07690">
    <property type="entry name" value="MFS_1"/>
    <property type="match status" value="1"/>
</dbReference>
<feature type="transmembrane region" description="Helical" evidence="5">
    <location>
        <begin position="137"/>
        <end position="158"/>
    </location>
</feature>
<dbReference type="PANTHER" id="PTHR23507:SF1">
    <property type="entry name" value="FI18259P1-RELATED"/>
    <property type="match status" value="1"/>
</dbReference>
<reference evidence="7" key="1">
    <citation type="submission" date="2019-12" db="UniProtKB">
        <authorList>
            <consortium name="WormBaseParasite"/>
        </authorList>
    </citation>
    <scope>IDENTIFICATION</scope>
</reference>
<evidence type="ECO:0000256" key="2">
    <source>
        <dbReference type="ARBA" id="ARBA00022692"/>
    </source>
</evidence>
<evidence type="ECO:0000256" key="4">
    <source>
        <dbReference type="ARBA" id="ARBA00023136"/>
    </source>
</evidence>
<organism evidence="6 7">
    <name type="scientific">Trichuris muris</name>
    <name type="common">Mouse whipworm</name>
    <dbReference type="NCBI Taxonomy" id="70415"/>
    <lineage>
        <taxon>Eukaryota</taxon>
        <taxon>Metazoa</taxon>
        <taxon>Ecdysozoa</taxon>
        <taxon>Nematoda</taxon>
        <taxon>Enoplea</taxon>
        <taxon>Dorylaimia</taxon>
        <taxon>Trichinellida</taxon>
        <taxon>Trichuridae</taxon>
        <taxon>Trichuris</taxon>
    </lineage>
</organism>
<evidence type="ECO:0000313" key="6">
    <source>
        <dbReference type="Proteomes" id="UP000046395"/>
    </source>
</evidence>
<feature type="transmembrane region" description="Helical" evidence="5">
    <location>
        <begin position="106"/>
        <end position="125"/>
    </location>
</feature>
<dbReference type="WBParaSite" id="TMUE_1000004565.1">
    <property type="protein sequence ID" value="TMUE_1000004565.1"/>
    <property type="gene ID" value="WBGene00299009"/>
</dbReference>
<feature type="transmembrane region" description="Helical" evidence="5">
    <location>
        <begin position="202"/>
        <end position="223"/>
    </location>
</feature>
<dbReference type="Proteomes" id="UP000046395">
    <property type="component" value="Unassembled WGS sequence"/>
</dbReference>
<dbReference type="STRING" id="70415.A0A5S6QBV2"/>
<feature type="transmembrane region" description="Helical" evidence="5">
    <location>
        <begin position="301"/>
        <end position="326"/>
    </location>
</feature>
<name>A0A5S6QBV2_TRIMR</name>
<dbReference type="GO" id="GO:0016020">
    <property type="term" value="C:membrane"/>
    <property type="evidence" value="ECO:0007669"/>
    <property type="project" value="UniProtKB-SubCell"/>
</dbReference>
<dbReference type="InterPro" id="IPR036259">
    <property type="entry name" value="MFS_trans_sf"/>
</dbReference>
<feature type="transmembrane region" description="Helical" evidence="5">
    <location>
        <begin position="52"/>
        <end position="71"/>
    </location>
</feature>
<proteinExistence type="predicted"/>
<feature type="transmembrane region" description="Helical" evidence="5">
    <location>
        <begin position="455"/>
        <end position="477"/>
    </location>
</feature>
<keyword evidence="4 5" id="KW-0472">Membrane</keyword>
<dbReference type="InterPro" id="IPR011701">
    <property type="entry name" value="MFS"/>
</dbReference>
<protein>
    <submittedName>
        <fullName evidence="7">Major facilitator superfamily (MFS) profile domain-containing protein</fullName>
    </submittedName>
</protein>
<comment type="subcellular location">
    <subcellularLocation>
        <location evidence="1">Membrane</location>
        <topology evidence="1">Multi-pass membrane protein</topology>
    </subcellularLocation>
</comment>
<dbReference type="AlphaFoldDB" id="A0A5S6QBV2"/>
<evidence type="ECO:0000256" key="3">
    <source>
        <dbReference type="ARBA" id="ARBA00022989"/>
    </source>
</evidence>
<dbReference type="PANTHER" id="PTHR23507">
    <property type="entry name" value="ZGC:174356"/>
    <property type="match status" value="1"/>
</dbReference>
<keyword evidence="2 5" id="KW-0812">Transmembrane</keyword>
<feature type="transmembrane region" description="Helical" evidence="5">
    <location>
        <begin position="229"/>
        <end position="249"/>
    </location>
</feature>
<evidence type="ECO:0000313" key="7">
    <source>
        <dbReference type="WBParaSite" id="TMUE_1000004565.1"/>
    </source>
</evidence>
<dbReference type="GO" id="GO:0022857">
    <property type="term" value="F:transmembrane transporter activity"/>
    <property type="evidence" value="ECO:0007669"/>
    <property type="project" value="InterPro"/>
</dbReference>
<dbReference type="SUPFAM" id="SSF103473">
    <property type="entry name" value="MFS general substrate transporter"/>
    <property type="match status" value="1"/>
</dbReference>
<sequence>MPNRTDVPGLPMCSAGASALRGKRNEMAAPRQLGCAKITTNIFRGITIEPAASLYMFTSFVHISVFQALLYEKATLIVNKSLADSSANISHTDMLLQVQTLANHTYLLSTLCLLLPSLFIAGICGSLSDLKYKKRTLVLPFFGLLLADINYVVQAYFIEFSIYLLLISDLVFATFGGFTAILSGIFSYSARHDNREKNSCRIAVMEACIGFGGTLGFVLAGILHRSLSYWQIFALNLVLHVLILVYMLIRISSKTLYVDASSANGAVDSQKLSLHQQVWFHLKQLKHTLVRERPADGRKCITSGLVAFCFSYYLSNGAQHIMFFYFKHRYGWTITEYGFFRGVYYAVSSMIVLIAYPLLRRRGVSDLMLATWGIVARSIGCLVLGLAPTGSLACITLLFFSLNRFNATGLRCTLSAEVSLAEQGKIFAILAMLESLIGLLASLSFNSLFPLTLSFYSGFSYVLIGALFSVPFTFILLTMRTIRRRHRHS</sequence>
<keyword evidence="6" id="KW-1185">Reference proteome</keyword>